<dbReference type="Gene3D" id="3.30.1330.30">
    <property type="match status" value="1"/>
</dbReference>
<evidence type="ECO:0000313" key="2">
    <source>
        <dbReference type="Proteomes" id="UP000070352"/>
    </source>
</evidence>
<accession>A0A135L7Q3</accession>
<protein>
    <submittedName>
        <fullName evidence="1">Uncharacterized protein</fullName>
    </submittedName>
</protein>
<dbReference type="Proteomes" id="UP000070352">
    <property type="component" value="Unassembled WGS sequence"/>
</dbReference>
<proteinExistence type="predicted"/>
<organism evidence="1 2">
    <name type="scientific">Tepidibacillus decaturensis</name>
    <dbReference type="NCBI Taxonomy" id="1413211"/>
    <lineage>
        <taxon>Bacteria</taxon>
        <taxon>Bacillati</taxon>
        <taxon>Bacillota</taxon>
        <taxon>Bacilli</taxon>
        <taxon>Bacillales</taxon>
        <taxon>Bacillaceae</taxon>
        <taxon>Tepidibacillus</taxon>
    </lineage>
</organism>
<gene>
    <name evidence="1" type="ORF">U473_13595</name>
</gene>
<comment type="caution">
    <text evidence="1">The sequence shown here is derived from an EMBL/GenBank/DDBJ whole genome shotgun (WGS) entry which is preliminary data.</text>
</comment>
<dbReference type="Pfam" id="PF07997">
    <property type="entry name" value="DUF1694"/>
    <property type="match status" value="1"/>
</dbReference>
<keyword evidence="2" id="KW-1185">Reference proteome</keyword>
<name>A0A135L7Q3_9BACI</name>
<dbReference type="AlphaFoldDB" id="A0A135L7Q3"/>
<sequence length="142" mass="16573">MKKEMDKENEKNLSQVEDDFLLETMHQIEKRTGIERIIANDNKVFFDKEKANLLGQNLGNILYTYRFDELKHSSIMKKIKENLKDHRVQLVVLHAELNPTFIVEMMKEVKERGLEMSVVSDQEFKGDIGLVLAKKAQSDDSF</sequence>
<dbReference type="EMBL" id="LSKU01000001">
    <property type="protein sequence ID" value="KXG44937.1"/>
    <property type="molecule type" value="Genomic_DNA"/>
</dbReference>
<dbReference type="InterPro" id="IPR029064">
    <property type="entry name" value="Ribosomal_eL30-like_sf"/>
</dbReference>
<evidence type="ECO:0000313" key="1">
    <source>
        <dbReference type="EMBL" id="KXG44937.1"/>
    </source>
</evidence>
<dbReference type="SUPFAM" id="SSF160515">
    <property type="entry name" value="YueI-like"/>
    <property type="match status" value="1"/>
</dbReference>
<dbReference type="InterPro" id="IPR012543">
    <property type="entry name" value="DUF1694"/>
</dbReference>
<reference evidence="1 2" key="1">
    <citation type="submission" date="2016-02" db="EMBL/GenBank/DDBJ databases">
        <title>Draft Genome for Tepidibacillus decaturensis nov. sp. Strain Z9, an Anaerobic, Moderately Thermophilic and Heterotrophic Bacterium from Deep Subsurface of the Illinois Basin, USA.</title>
        <authorList>
            <person name="Dong Y."/>
            <person name="Chang J.Y."/>
            <person name="Sanford R."/>
            <person name="Fouke B.W."/>
        </authorList>
    </citation>
    <scope>NUCLEOTIDE SEQUENCE [LARGE SCALE GENOMIC DNA]</scope>
    <source>
        <strain evidence="1 2">Z9</strain>
    </source>
</reference>